<keyword evidence="5" id="KW-1185">Reference proteome</keyword>
<reference evidence="4 5" key="2">
    <citation type="submission" date="2018-11" db="EMBL/GenBank/DDBJ databases">
        <authorList>
            <consortium name="Pathogen Informatics"/>
        </authorList>
    </citation>
    <scope>NUCLEOTIDE SEQUENCE [LARGE SCALE GENOMIC DNA]</scope>
</reference>
<feature type="chain" id="PRO_5043125896" evidence="2">
    <location>
        <begin position="17"/>
        <end position="103"/>
    </location>
</feature>
<evidence type="ECO:0000259" key="3">
    <source>
        <dbReference type="PROSITE" id="PS50015"/>
    </source>
</evidence>
<feature type="domain" description="Saposin B-type" evidence="3">
    <location>
        <begin position="25"/>
        <end position="103"/>
    </location>
</feature>
<dbReference type="EMBL" id="UYSL01022225">
    <property type="protein sequence ID" value="VDL80072.1"/>
    <property type="molecule type" value="Genomic_DNA"/>
</dbReference>
<feature type="signal peptide" evidence="2">
    <location>
        <begin position="1"/>
        <end position="16"/>
    </location>
</feature>
<evidence type="ECO:0000313" key="6">
    <source>
        <dbReference type="WBParaSite" id="NBR_0001647601-mRNA-1"/>
    </source>
</evidence>
<dbReference type="InterPro" id="IPR008139">
    <property type="entry name" value="SaposinB_dom"/>
</dbReference>
<dbReference type="PROSITE" id="PS50015">
    <property type="entry name" value="SAP_B"/>
    <property type="match status" value="1"/>
</dbReference>
<evidence type="ECO:0000256" key="2">
    <source>
        <dbReference type="SAM" id="SignalP"/>
    </source>
</evidence>
<organism evidence="6">
    <name type="scientific">Nippostrongylus brasiliensis</name>
    <name type="common">Rat hookworm</name>
    <dbReference type="NCBI Taxonomy" id="27835"/>
    <lineage>
        <taxon>Eukaryota</taxon>
        <taxon>Metazoa</taxon>
        <taxon>Ecdysozoa</taxon>
        <taxon>Nematoda</taxon>
        <taxon>Chromadorea</taxon>
        <taxon>Rhabditida</taxon>
        <taxon>Rhabditina</taxon>
        <taxon>Rhabditomorpha</taxon>
        <taxon>Strongyloidea</taxon>
        <taxon>Heligmosomidae</taxon>
        <taxon>Nippostrongylus</taxon>
    </lineage>
</organism>
<keyword evidence="2" id="KW-0732">Signal</keyword>
<protein>
    <submittedName>
        <fullName evidence="6">Saposin B-type domain-containing protein</fullName>
    </submittedName>
</protein>
<dbReference type="WBParaSite" id="NBR_0001647601-mRNA-1">
    <property type="protein sequence ID" value="NBR_0001647601-mRNA-1"/>
    <property type="gene ID" value="NBR_0001647601"/>
</dbReference>
<sequence length="103" mass="11247">MRTLLALTVVFAFASTAVIPPLQTNYFLCQLCRATVDVVAPKLNASIPELEQLFIQKCTEFLGALPLAAEECKLLAEREIEPLKKELEGGVTAEEVCKLAHAC</sequence>
<dbReference type="SUPFAM" id="SSF47862">
    <property type="entry name" value="Saposin"/>
    <property type="match status" value="1"/>
</dbReference>
<dbReference type="AlphaFoldDB" id="A0A0N4YHW4"/>
<evidence type="ECO:0000313" key="4">
    <source>
        <dbReference type="EMBL" id="VDL80072.1"/>
    </source>
</evidence>
<gene>
    <name evidence="4" type="ORF">NBR_LOCUS16477</name>
</gene>
<evidence type="ECO:0000256" key="1">
    <source>
        <dbReference type="ARBA" id="ARBA00023157"/>
    </source>
</evidence>
<keyword evidence="1" id="KW-1015">Disulfide bond</keyword>
<name>A0A0N4YHW4_NIPBR</name>
<dbReference type="Gene3D" id="1.10.225.10">
    <property type="entry name" value="Saposin-like"/>
    <property type="match status" value="1"/>
</dbReference>
<dbReference type="SMART" id="SM00741">
    <property type="entry name" value="SapB"/>
    <property type="match status" value="1"/>
</dbReference>
<proteinExistence type="predicted"/>
<reference evidence="6" key="1">
    <citation type="submission" date="2017-02" db="UniProtKB">
        <authorList>
            <consortium name="WormBaseParasite"/>
        </authorList>
    </citation>
    <scope>IDENTIFICATION</scope>
</reference>
<dbReference type="STRING" id="27835.A0A0N4YHW4"/>
<evidence type="ECO:0000313" key="5">
    <source>
        <dbReference type="Proteomes" id="UP000271162"/>
    </source>
</evidence>
<accession>A0A0N4YHW4</accession>
<dbReference type="Proteomes" id="UP000271162">
    <property type="component" value="Unassembled WGS sequence"/>
</dbReference>
<dbReference type="OMA" id="LCTFCKE"/>
<dbReference type="InterPro" id="IPR011001">
    <property type="entry name" value="Saposin-like"/>
</dbReference>